<evidence type="ECO:0000256" key="3">
    <source>
        <dbReference type="PROSITE-ProRule" id="PRU00104"/>
    </source>
</evidence>
<evidence type="ECO:0000313" key="7">
    <source>
        <dbReference type="Proteomes" id="UP000013827"/>
    </source>
</evidence>
<keyword evidence="7" id="KW-1185">Reference proteome</keyword>
<dbReference type="PANTHER" id="PTHR45670">
    <property type="entry name" value="E3 UBIQUITIN-PROTEIN LIGASE TRIP12"/>
    <property type="match status" value="1"/>
</dbReference>
<dbReference type="EnsemblProtists" id="EOD05480">
    <property type="protein sequence ID" value="EOD05480"/>
    <property type="gene ID" value="EMIHUDRAFT_433216"/>
</dbReference>
<dbReference type="Gene3D" id="3.30.2160.10">
    <property type="entry name" value="Hect, E3 ligase catalytic domain"/>
    <property type="match status" value="1"/>
</dbReference>
<keyword evidence="2 3" id="KW-0833">Ubl conjugation pathway</keyword>
<keyword evidence="1" id="KW-0808">Transferase</keyword>
<dbReference type="PROSITE" id="PS50237">
    <property type="entry name" value="HECT"/>
    <property type="match status" value="1"/>
</dbReference>
<accession>A0A0D3I2J5</accession>
<dbReference type="GeneID" id="17251367"/>
<dbReference type="GO" id="GO:0043161">
    <property type="term" value="P:proteasome-mediated ubiquitin-dependent protein catabolic process"/>
    <property type="evidence" value="ECO:0007669"/>
    <property type="project" value="TreeGrafter"/>
</dbReference>
<proteinExistence type="predicted"/>
<feature type="active site" description="Glycyl thioester intermediate" evidence="3">
    <location>
        <position position="888"/>
    </location>
</feature>
<organism evidence="6 7">
    <name type="scientific">Emiliania huxleyi (strain CCMP1516)</name>
    <dbReference type="NCBI Taxonomy" id="280463"/>
    <lineage>
        <taxon>Eukaryota</taxon>
        <taxon>Haptista</taxon>
        <taxon>Haptophyta</taxon>
        <taxon>Prymnesiophyceae</taxon>
        <taxon>Isochrysidales</taxon>
        <taxon>Noelaerhabdaceae</taxon>
        <taxon>Emiliania</taxon>
    </lineage>
</organism>
<dbReference type="eggNOG" id="KOG4276">
    <property type="taxonomic scope" value="Eukaryota"/>
</dbReference>
<dbReference type="RefSeq" id="XP_005757909.1">
    <property type="nucleotide sequence ID" value="XM_005757852.1"/>
</dbReference>
<dbReference type="KEGG" id="ehx:EMIHUDRAFT_433216"/>
<feature type="region of interest" description="Disordered" evidence="4">
    <location>
        <begin position="1"/>
        <end position="23"/>
    </location>
</feature>
<evidence type="ECO:0000259" key="5">
    <source>
        <dbReference type="PROSITE" id="PS50237"/>
    </source>
</evidence>
<dbReference type="Proteomes" id="UP000013827">
    <property type="component" value="Unassembled WGS sequence"/>
</dbReference>
<feature type="region of interest" description="Disordered" evidence="4">
    <location>
        <begin position="353"/>
        <end position="386"/>
    </location>
</feature>
<dbReference type="GO" id="GO:0000209">
    <property type="term" value="P:protein polyubiquitination"/>
    <property type="evidence" value="ECO:0007669"/>
    <property type="project" value="TreeGrafter"/>
</dbReference>
<dbReference type="Gene3D" id="3.90.1750.10">
    <property type="entry name" value="Hect, E3 ligase catalytic domains"/>
    <property type="match status" value="2"/>
</dbReference>
<feature type="domain" description="HECT" evidence="5">
    <location>
        <begin position="542"/>
        <end position="920"/>
    </location>
</feature>
<reference evidence="6" key="2">
    <citation type="submission" date="2024-10" db="UniProtKB">
        <authorList>
            <consortium name="EnsemblProtists"/>
        </authorList>
    </citation>
    <scope>IDENTIFICATION</scope>
</reference>
<evidence type="ECO:0000256" key="1">
    <source>
        <dbReference type="ARBA" id="ARBA00022679"/>
    </source>
</evidence>
<dbReference type="SUPFAM" id="SSF56204">
    <property type="entry name" value="Hect, E3 ligase catalytic domain"/>
    <property type="match status" value="1"/>
</dbReference>
<dbReference type="InterPro" id="IPR045322">
    <property type="entry name" value="HECTD1/TRIP12-like"/>
</dbReference>
<dbReference type="GO" id="GO:0061630">
    <property type="term" value="F:ubiquitin protein ligase activity"/>
    <property type="evidence" value="ECO:0007669"/>
    <property type="project" value="InterPro"/>
</dbReference>
<sequence>METDDDDAAAGGGGEEAAAEGARAEVGAVAGIAPMRLRVRFSLGLPDGTAPPEGAPVEAFGEGTTLLHCLQRLRETSPLRAQLTPRELGYHPGVTCDRTGMSPILGDRYKLDGENYDVCEAEYLKMDAAERATYTRIAPPCFRKPRGSGPPVWHLWYKVEVPRTAAASSSPGPSASHPLPAASAAASDDSAAAAAASPPLPWSASDAEAGILAGQLSADAVLRELRRASASAPAREAALSPPTLALLRAPERVAPAAAAVMEAFREVSGARRAARQVASPLPSAASLSALASDLSRCGATDGAFTDALLALCLLAQRLLPSAPDHTPPAAAAGASPAAAPAAAAAAASSSAASAGASSAPGAPPAFARSSSSMGGACDGEGAPSSADTLRRQLVSPRLSSKLQQQLGDALAVTAGALPGWCEVLLRRCPDLFSPGSRARYFHATSFGVSRALHWSQEQGVAAVRAAYAEELAALDRARLEAEVSSDAQALAEVVEQVAEVEDRIGRDRMGALRSDIARVSRDALLPSAERLMGLHAGCASALEVQFEGESGFGSGVTQNFYSAVANELLKAKHQAELPLWLAEHAGIDPEGFISHPGSLFPRPLPPEAPPAVREAVRGRFRFLGRLAAKACRDDFIVPLPLSLDFLHLVRGGSLTYDALPPAGATGGVASAYAAVACELAAADAAAGYDDPAARRSAAAAAAAAEFAVARMGLGAPMSLADWLAATGATFACPLTGAPLCAGGEEIEVTAESLREFVHLLAQLWLADGVAEQAAAFRAGFDEVFPLSRRALAPFTLAELRATLCGTGSIEWTEAELSRHILPAGGYTKHSKVYQLLIDELQAMAHAERRAFLNFVTACPHLPPVGLASLEIEVLPQHNGAKLPTAQTCGNKLYLPEYTDAASLREGLGEAFANAEFGGLHERA</sequence>
<dbReference type="SMART" id="SM00119">
    <property type="entry name" value="HECTc"/>
    <property type="match status" value="1"/>
</dbReference>
<reference evidence="7" key="1">
    <citation type="journal article" date="2013" name="Nature">
        <title>Pan genome of the phytoplankton Emiliania underpins its global distribution.</title>
        <authorList>
            <person name="Read B.A."/>
            <person name="Kegel J."/>
            <person name="Klute M.J."/>
            <person name="Kuo A."/>
            <person name="Lefebvre S.C."/>
            <person name="Maumus F."/>
            <person name="Mayer C."/>
            <person name="Miller J."/>
            <person name="Monier A."/>
            <person name="Salamov A."/>
            <person name="Young J."/>
            <person name="Aguilar M."/>
            <person name="Claverie J.M."/>
            <person name="Frickenhaus S."/>
            <person name="Gonzalez K."/>
            <person name="Herman E.K."/>
            <person name="Lin Y.C."/>
            <person name="Napier J."/>
            <person name="Ogata H."/>
            <person name="Sarno A.F."/>
            <person name="Shmutz J."/>
            <person name="Schroeder D."/>
            <person name="de Vargas C."/>
            <person name="Verret F."/>
            <person name="von Dassow P."/>
            <person name="Valentin K."/>
            <person name="Van de Peer Y."/>
            <person name="Wheeler G."/>
            <person name="Dacks J.B."/>
            <person name="Delwiche C.F."/>
            <person name="Dyhrman S.T."/>
            <person name="Glockner G."/>
            <person name="John U."/>
            <person name="Richards T."/>
            <person name="Worden A.Z."/>
            <person name="Zhang X."/>
            <person name="Grigoriev I.V."/>
            <person name="Allen A.E."/>
            <person name="Bidle K."/>
            <person name="Borodovsky M."/>
            <person name="Bowler C."/>
            <person name="Brownlee C."/>
            <person name="Cock J.M."/>
            <person name="Elias M."/>
            <person name="Gladyshev V.N."/>
            <person name="Groth M."/>
            <person name="Guda C."/>
            <person name="Hadaegh A."/>
            <person name="Iglesias-Rodriguez M.D."/>
            <person name="Jenkins J."/>
            <person name="Jones B.M."/>
            <person name="Lawson T."/>
            <person name="Leese F."/>
            <person name="Lindquist E."/>
            <person name="Lobanov A."/>
            <person name="Lomsadze A."/>
            <person name="Malik S.B."/>
            <person name="Marsh M.E."/>
            <person name="Mackinder L."/>
            <person name="Mock T."/>
            <person name="Mueller-Roeber B."/>
            <person name="Pagarete A."/>
            <person name="Parker M."/>
            <person name="Probert I."/>
            <person name="Quesneville H."/>
            <person name="Raines C."/>
            <person name="Rensing S.A."/>
            <person name="Riano-Pachon D.M."/>
            <person name="Richier S."/>
            <person name="Rokitta S."/>
            <person name="Shiraiwa Y."/>
            <person name="Soanes D.M."/>
            <person name="van der Giezen M."/>
            <person name="Wahlund T.M."/>
            <person name="Williams B."/>
            <person name="Wilson W."/>
            <person name="Wolfe G."/>
            <person name="Wurch L.L."/>
        </authorList>
    </citation>
    <scope>NUCLEOTIDE SEQUENCE</scope>
</reference>
<dbReference type="InterPro" id="IPR035983">
    <property type="entry name" value="Hect_E3_ubiquitin_ligase"/>
</dbReference>
<dbReference type="PANTHER" id="PTHR45670:SF1">
    <property type="entry name" value="E3 UBIQUITIN-PROTEIN LIGASE HECTD1"/>
    <property type="match status" value="1"/>
</dbReference>
<dbReference type="OMA" id="AMWHERW"/>
<dbReference type="HOGENOM" id="CLU_316295_0_0_1"/>
<feature type="compositionally biased region" description="Low complexity" evidence="4">
    <location>
        <begin position="353"/>
        <end position="372"/>
    </location>
</feature>
<dbReference type="InterPro" id="IPR000569">
    <property type="entry name" value="HECT_dom"/>
</dbReference>
<dbReference type="Pfam" id="PF00632">
    <property type="entry name" value="HECT"/>
    <property type="match status" value="1"/>
</dbReference>
<evidence type="ECO:0000313" key="6">
    <source>
        <dbReference type="EnsemblProtists" id="EOD05480"/>
    </source>
</evidence>
<dbReference type="STRING" id="2903.R1CT83"/>
<protein>
    <recommendedName>
        <fullName evidence="5">HECT domain-containing protein</fullName>
    </recommendedName>
</protein>
<dbReference type="AlphaFoldDB" id="A0A0D3I2J5"/>
<evidence type="ECO:0000256" key="4">
    <source>
        <dbReference type="SAM" id="MobiDB-lite"/>
    </source>
</evidence>
<dbReference type="PaxDb" id="2903-EOD05480"/>
<name>A0A0D3I2J5_EMIH1</name>
<evidence type="ECO:0000256" key="2">
    <source>
        <dbReference type="ARBA" id="ARBA00022786"/>
    </source>
</evidence>
<dbReference type="Gene3D" id="3.30.2410.10">
    <property type="entry name" value="Hect, E3 ligase catalytic domain"/>
    <property type="match status" value="1"/>
</dbReference>